<evidence type="ECO:0000256" key="1">
    <source>
        <dbReference type="ARBA" id="ARBA00004141"/>
    </source>
</evidence>
<feature type="transmembrane region" description="Helical" evidence="7">
    <location>
        <begin position="68"/>
        <end position="86"/>
    </location>
</feature>
<keyword evidence="5 7" id="KW-1133">Transmembrane helix</keyword>
<reference evidence="10" key="1">
    <citation type="submission" date="2017-11" db="EMBL/GenBank/DDBJ databases">
        <title>The sensing device of the deep-sea amphipod.</title>
        <authorList>
            <person name="Kobayashi H."/>
            <person name="Nagahama T."/>
            <person name="Arai W."/>
            <person name="Sasagawa Y."/>
            <person name="Umeda M."/>
            <person name="Hayashi T."/>
            <person name="Nikaido I."/>
            <person name="Watanabe H."/>
            <person name="Oguri K."/>
            <person name="Kitazato H."/>
            <person name="Fujioka K."/>
            <person name="Kido Y."/>
            <person name="Takami H."/>
        </authorList>
    </citation>
    <scope>NUCLEOTIDE SEQUENCE</scope>
    <source>
        <tissue evidence="10">Whole body</tissue>
    </source>
</reference>
<name>A0A6A7G016_9CRUS</name>
<comment type="subcellular location">
    <subcellularLocation>
        <location evidence="1">Membrane</location>
        <topology evidence="1">Multi-pass membrane protein</topology>
    </subcellularLocation>
</comment>
<dbReference type="InterPro" id="IPR005828">
    <property type="entry name" value="MFS_sugar_transport-like"/>
</dbReference>
<organism evidence="10">
    <name type="scientific">Hirondellea gigas</name>
    <dbReference type="NCBI Taxonomy" id="1518452"/>
    <lineage>
        <taxon>Eukaryota</taxon>
        <taxon>Metazoa</taxon>
        <taxon>Ecdysozoa</taxon>
        <taxon>Arthropoda</taxon>
        <taxon>Crustacea</taxon>
        <taxon>Multicrustacea</taxon>
        <taxon>Malacostraca</taxon>
        <taxon>Eumalacostraca</taxon>
        <taxon>Peracarida</taxon>
        <taxon>Amphipoda</taxon>
        <taxon>Amphilochidea</taxon>
        <taxon>Lysianassida</taxon>
        <taxon>Lysianassidira</taxon>
        <taxon>Lysianassoidea</taxon>
        <taxon>Lysianassidae</taxon>
        <taxon>Hirondellea</taxon>
    </lineage>
</organism>
<keyword evidence="4 7" id="KW-0812">Transmembrane</keyword>
<evidence type="ECO:0000259" key="9">
    <source>
        <dbReference type="PROSITE" id="PS50850"/>
    </source>
</evidence>
<evidence type="ECO:0000256" key="3">
    <source>
        <dbReference type="ARBA" id="ARBA00022448"/>
    </source>
</evidence>
<dbReference type="PROSITE" id="PS50850">
    <property type="entry name" value="MFS"/>
    <property type="match status" value="1"/>
</dbReference>
<sequence>MVVLMGGLANASDAMELLCLSILLPAAQCDLSMSSEEKGWLNAMVFFGMMVGGYVWGTLGDVYGRRRMLIFSLLVNAVAGLLSSLMQEYTGFLVMRFISGLGVGGSIPLVWAYVSEFQPPQYRGRALSIVASFWMVGNVLVAAVALAVIPLQMDSVSSSGFSFSSWRLFLIICALPSLCSGICMMWMPESPMFLLLQNREAEALGVLQRIFAANTGRLAKDYPIHNLRHLEGSKEHSSSSEGGARSSNVLVRAWASVASATSQAISKSRALFTPSIARATCVLLFINFAIAFGYYGLWLWFPELFNRLEHYYSDHPDSTASMCDVVEFKGNSSSESSPCDNKDGPVDIDALVNTLIVSIAPLPANLWTIVHMDKLGRKFFLVLSMLLSGTSVFGIYFVKSSLSNLLLSCMFGAVSTMGFNALDCLGTELFPTRLRSTALAVTLLSARVGAICGNIVFGYFVDTVCVLPMLIVAVLLISGGLSALFLPNTSRVALS</sequence>
<dbReference type="PANTHER" id="PTHR23511:SF34">
    <property type="entry name" value="SYNAPTIC VESICLE GLYCOPROTEIN 2"/>
    <property type="match status" value="1"/>
</dbReference>
<proteinExistence type="evidence at transcript level"/>
<dbReference type="InterPro" id="IPR005829">
    <property type="entry name" value="Sugar_transporter_CS"/>
</dbReference>
<accession>A0A6A7G016</accession>
<evidence type="ECO:0000256" key="5">
    <source>
        <dbReference type="ARBA" id="ARBA00022989"/>
    </source>
</evidence>
<keyword evidence="6 7" id="KW-0472">Membrane</keyword>
<feature type="transmembrane region" description="Helical" evidence="7">
    <location>
        <begin position="276"/>
        <end position="301"/>
    </location>
</feature>
<dbReference type="FunFam" id="1.20.1250.20:FF:000232">
    <property type="entry name" value="Organic cation/carnitine transporter 7"/>
    <property type="match status" value="1"/>
</dbReference>
<feature type="transmembrane region" description="Helical" evidence="7">
    <location>
        <begin position="39"/>
        <end position="56"/>
    </location>
</feature>
<dbReference type="PROSITE" id="PS00217">
    <property type="entry name" value="SUGAR_TRANSPORT_2"/>
    <property type="match status" value="1"/>
</dbReference>
<dbReference type="InterPro" id="IPR036259">
    <property type="entry name" value="MFS_trans_sf"/>
</dbReference>
<feature type="transmembrane region" description="Helical" evidence="7">
    <location>
        <begin position="168"/>
        <end position="187"/>
    </location>
</feature>
<dbReference type="PANTHER" id="PTHR23511">
    <property type="entry name" value="SYNAPTIC VESICLE GLYCOPROTEIN 2"/>
    <property type="match status" value="1"/>
</dbReference>
<keyword evidence="3" id="KW-0813">Transport</keyword>
<feature type="chain" id="PRO_5025604499" evidence="8">
    <location>
        <begin position="30"/>
        <end position="495"/>
    </location>
</feature>
<feature type="transmembrane region" description="Helical" evidence="7">
    <location>
        <begin position="92"/>
        <end position="114"/>
    </location>
</feature>
<feature type="transmembrane region" description="Helical" evidence="7">
    <location>
        <begin position="350"/>
        <end position="367"/>
    </location>
</feature>
<evidence type="ECO:0000256" key="6">
    <source>
        <dbReference type="ARBA" id="ARBA00023136"/>
    </source>
</evidence>
<evidence type="ECO:0000256" key="7">
    <source>
        <dbReference type="SAM" id="Phobius"/>
    </source>
</evidence>
<evidence type="ECO:0000256" key="8">
    <source>
        <dbReference type="SAM" id="SignalP"/>
    </source>
</evidence>
<feature type="transmembrane region" description="Helical" evidence="7">
    <location>
        <begin position="466"/>
        <end position="486"/>
    </location>
</feature>
<dbReference type="InterPro" id="IPR020846">
    <property type="entry name" value="MFS_dom"/>
</dbReference>
<feature type="domain" description="Major facilitator superfamily (MFS) profile" evidence="9">
    <location>
        <begin position="1"/>
        <end position="491"/>
    </location>
</feature>
<feature type="transmembrane region" description="Helical" evidence="7">
    <location>
        <begin position="437"/>
        <end position="460"/>
    </location>
</feature>
<evidence type="ECO:0000313" key="10">
    <source>
        <dbReference type="EMBL" id="LAC24151.1"/>
    </source>
</evidence>
<evidence type="ECO:0000256" key="2">
    <source>
        <dbReference type="ARBA" id="ARBA00008335"/>
    </source>
</evidence>
<dbReference type="GO" id="GO:0016020">
    <property type="term" value="C:membrane"/>
    <property type="evidence" value="ECO:0007669"/>
    <property type="project" value="UniProtKB-SubCell"/>
</dbReference>
<comment type="similarity">
    <text evidence="2">Belongs to the major facilitator superfamily.</text>
</comment>
<keyword evidence="8" id="KW-0732">Signal</keyword>
<evidence type="ECO:0000256" key="4">
    <source>
        <dbReference type="ARBA" id="ARBA00022692"/>
    </source>
</evidence>
<feature type="signal peptide" evidence="8">
    <location>
        <begin position="1"/>
        <end position="29"/>
    </location>
</feature>
<dbReference type="Gene3D" id="1.20.1250.20">
    <property type="entry name" value="MFS general substrate transporter like domains"/>
    <property type="match status" value="1"/>
</dbReference>
<dbReference type="EMBL" id="IACT01004978">
    <property type="protein sequence ID" value="LAC24151.1"/>
    <property type="molecule type" value="mRNA"/>
</dbReference>
<dbReference type="PROSITE" id="PS00216">
    <property type="entry name" value="SUGAR_TRANSPORT_1"/>
    <property type="match status" value="1"/>
</dbReference>
<dbReference type="SUPFAM" id="SSF103473">
    <property type="entry name" value="MFS general substrate transporter"/>
    <property type="match status" value="1"/>
</dbReference>
<feature type="transmembrane region" description="Helical" evidence="7">
    <location>
        <begin position="126"/>
        <end position="148"/>
    </location>
</feature>
<feature type="transmembrane region" description="Helical" evidence="7">
    <location>
        <begin position="379"/>
        <end position="398"/>
    </location>
</feature>
<dbReference type="GO" id="GO:0022857">
    <property type="term" value="F:transmembrane transporter activity"/>
    <property type="evidence" value="ECO:0007669"/>
    <property type="project" value="InterPro"/>
</dbReference>
<dbReference type="AlphaFoldDB" id="A0A6A7G016"/>
<dbReference type="Pfam" id="PF00083">
    <property type="entry name" value="Sugar_tr"/>
    <property type="match status" value="1"/>
</dbReference>
<protein>
    <submittedName>
        <fullName evidence="10">Synaptic vesicle glycoprotein 2B</fullName>
    </submittedName>
</protein>